<gene>
    <name evidence="1" type="ORF">HHI36_005138</name>
</gene>
<evidence type="ECO:0000313" key="1">
    <source>
        <dbReference type="EMBL" id="KAL3281935.1"/>
    </source>
</evidence>
<comment type="caution">
    <text evidence="1">The sequence shown here is derived from an EMBL/GenBank/DDBJ whole genome shotgun (WGS) entry which is preliminary data.</text>
</comment>
<organism evidence="1 2">
    <name type="scientific">Cryptolaemus montrouzieri</name>
    <dbReference type="NCBI Taxonomy" id="559131"/>
    <lineage>
        <taxon>Eukaryota</taxon>
        <taxon>Metazoa</taxon>
        <taxon>Ecdysozoa</taxon>
        <taxon>Arthropoda</taxon>
        <taxon>Hexapoda</taxon>
        <taxon>Insecta</taxon>
        <taxon>Pterygota</taxon>
        <taxon>Neoptera</taxon>
        <taxon>Endopterygota</taxon>
        <taxon>Coleoptera</taxon>
        <taxon>Polyphaga</taxon>
        <taxon>Cucujiformia</taxon>
        <taxon>Coccinelloidea</taxon>
        <taxon>Coccinellidae</taxon>
        <taxon>Scymninae</taxon>
        <taxon>Scymnini</taxon>
        <taxon>Cryptolaemus</taxon>
    </lineage>
</organism>
<name>A0ABD2NTH1_9CUCU</name>
<evidence type="ECO:0000313" key="2">
    <source>
        <dbReference type="Proteomes" id="UP001516400"/>
    </source>
</evidence>
<dbReference type="Proteomes" id="UP001516400">
    <property type="component" value="Unassembled WGS sequence"/>
</dbReference>
<reference evidence="1 2" key="1">
    <citation type="journal article" date="2021" name="BMC Biol.">
        <title>Horizontally acquired antibacterial genes associated with adaptive radiation of ladybird beetles.</title>
        <authorList>
            <person name="Li H.S."/>
            <person name="Tang X.F."/>
            <person name="Huang Y.H."/>
            <person name="Xu Z.Y."/>
            <person name="Chen M.L."/>
            <person name="Du X.Y."/>
            <person name="Qiu B.Y."/>
            <person name="Chen P.T."/>
            <person name="Zhang W."/>
            <person name="Slipinski A."/>
            <person name="Escalona H.E."/>
            <person name="Waterhouse R.M."/>
            <person name="Zwick A."/>
            <person name="Pang H."/>
        </authorList>
    </citation>
    <scope>NUCLEOTIDE SEQUENCE [LARGE SCALE GENOMIC DNA]</scope>
    <source>
        <strain evidence="1">SYSU2018</strain>
    </source>
</reference>
<protein>
    <submittedName>
        <fullName evidence="1">Uncharacterized protein</fullName>
    </submittedName>
</protein>
<sequence length="89" mass="10060">MRQILREETCNTGIEELKLESGTLTSKRQEIVEQLVTYFKDIGKNLASNIRKPTLPVSVPRRAVNSIGFENRDYKDSFGLHIGAASLCY</sequence>
<dbReference type="AlphaFoldDB" id="A0ABD2NTH1"/>
<accession>A0ABD2NTH1</accession>
<dbReference type="EMBL" id="JABFTP020000144">
    <property type="protein sequence ID" value="KAL3281935.1"/>
    <property type="molecule type" value="Genomic_DNA"/>
</dbReference>
<proteinExistence type="predicted"/>
<keyword evidence="2" id="KW-1185">Reference proteome</keyword>